<organism evidence="1 2">
    <name type="scientific">Turicimonas muris</name>
    <dbReference type="NCBI Taxonomy" id="1796652"/>
    <lineage>
        <taxon>Bacteria</taxon>
        <taxon>Pseudomonadati</taxon>
        <taxon>Pseudomonadota</taxon>
        <taxon>Betaproteobacteria</taxon>
        <taxon>Burkholderiales</taxon>
        <taxon>Sutterellaceae</taxon>
        <taxon>Turicimonas</taxon>
    </lineage>
</organism>
<reference evidence="2" key="1">
    <citation type="submission" date="2017-05" db="EMBL/GenBank/DDBJ databases">
        <title>Improved OligoMM genomes.</title>
        <authorList>
            <person name="Garzetti D."/>
        </authorList>
    </citation>
    <scope>NUCLEOTIDE SEQUENCE [LARGE SCALE GENOMIC DNA]</scope>
    <source>
        <strain evidence="2">YL45</strain>
    </source>
</reference>
<gene>
    <name evidence="1" type="ORF">ADH67_01635</name>
</gene>
<dbReference type="EMBL" id="NHMP01000001">
    <property type="protein sequence ID" value="OXE51024.1"/>
    <property type="molecule type" value="Genomic_DNA"/>
</dbReference>
<name>A0A227KT03_9BURK</name>
<proteinExistence type="predicted"/>
<accession>A0A227KT03</accession>
<evidence type="ECO:0000313" key="1">
    <source>
        <dbReference type="EMBL" id="OXE51024.1"/>
    </source>
</evidence>
<dbReference type="GeneID" id="78363224"/>
<evidence type="ECO:0000313" key="2">
    <source>
        <dbReference type="Proteomes" id="UP000214610"/>
    </source>
</evidence>
<keyword evidence="2" id="KW-1185">Reference proteome</keyword>
<dbReference type="AlphaFoldDB" id="A0A227KT03"/>
<comment type="caution">
    <text evidence="1">The sequence shown here is derived from an EMBL/GenBank/DDBJ whole genome shotgun (WGS) entry which is preliminary data.</text>
</comment>
<dbReference type="Proteomes" id="UP000214610">
    <property type="component" value="Unassembled WGS sequence"/>
</dbReference>
<dbReference type="RefSeq" id="WP_066591028.1">
    <property type="nucleotide sequence ID" value="NZ_CAJTBZ010000006.1"/>
</dbReference>
<sequence length="351" mass="41111">MAIQQTLNVVSFFKNLSENMLELFIKRKGLELDIQTLKSENGQQYWEDSVDEDKRNDCRLDCGEIAKLCTENGPTFIVEAINYSSLSKEDKESIERSLETLEAIQDKAVWLYLNHRDLLDKAGKFCFVDEIRDTAWKRRKGFDTRTPLTDKESQRLFSKELSVYFHDKKKKGRHCVTEFLKRDGTYLFFAHQEDTAVRENQFDADRMSSVTRKPEYLVVFSFTPREGLLEVWGESLGKSVVTLYKIFAQTLLDLEKLPPENPESNYDLQKVMTQRLQFNLIRARNLRSLVLTEIQLVNIEDSRRYISIKSNRDESALYEEFDKRVPREIRGLYVVDAPDFDTRFIKKSAGT</sequence>
<protein>
    <submittedName>
        <fullName evidence="1">Uncharacterized protein</fullName>
    </submittedName>
</protein>